<dbReference type="Pfam" id="PF11951">
    <property type="entry name" value="Fungal_trans_2"/>
    <property type="match status" value="2"/>
</dbReference>
<dbReference type="GO" id="GO:0005634">
    <property type="term" value="C:nucleus"/>
    <property type="evidence" value="ECO:0007669"/>
    <property type="project" value="UniProtKB-SubCell"/>
</dbReference>
<accession>A0A9P8YAQ3</accession>
<reference evidence="4" key="1">
    <citation type="journal article" date="2021" name="Nat. Commun.">
        <title>Genetic determinants of endophytism in the Arabidopsis root mycobiome.</title>
        <authorList>
            <person name="Mesny F."/>
            <person name="Miyauchi S."/>
            <person name="Thiergart T."/>
            <person name="Pickel B."/>
            <person name="Atanasova L."/>
            <person name="Karlsson M."/>
            <person name="Huettel B."/>
            <person name="Barry K.W."/>
            <person name="Haridas S."/>
            <person name="Chen C."/>
            <person name="Bauer D."/>
            <person name="Andreopoulos W."/>
            <person name="Pangilinan J."/>
            <person name="LaButti K."/>
            <person name="Riley R."/>
            <person name="Lipzen A."/>
            <person name="Clum A."/>
            <person name="Drula E."/>
            <person name="Henrissat B."/>
            <person name="Kohler A."/>
            <person name="Grigoriev I.V."/>
            <person name="Martin F.M."/>
            <person name="Hacquard S."/>
        </authorList>
    </citation>
    <scope>NUCLEOTIDE SEQUENCE</scope>
    <source>
        <strain evidence="4">MPI-CAGE-CH-0230</strain>
    </source>
</reference>
<dbReference type="InterPro" id="IPR021858">
    <property type="entry name" value="Fun_TF"/>
</dbReference>
<dbReference type="PANTHER" id="PTHR37534">
    <property type="entry name" value="TRANSCRIPTIONAL ACTIVATOR PROTEIN UGA3"/>
    <property type="match status" value="1"/>
</dbReference>
<evidence type="ECO:0000313" key="4">
    <source>
        <dbReference type="EMBL" id="KAH7034584.1"/>
    </source>
</evidence>
<gene>
    <name evidence="4" type="ORF">B0I36DRAFT_316574</name>
</gene>
<protein>
    <submittedName>
        <fullName evidence="4">Fungal-specific transcription factor domain-containing protein</fullName>
    </submittedName>
</protein>
<proteinExistence type="predicted"/>
<dbReference type="OrthoDB" id="5213892at2759"/>
<comment type="caution">
    <text evidence="4">The sequence shown here is derived from an EMBL/GenBank/DDBJ whole genome shotgun (WGS) entry which is preliminary data.</text>
</comment>
<name>A0A9P8YAQ3_9PEZI</name>
<dbReference type="GeneID" id="70182593"/>
<evidence type="ECO:0000256" key="1">
    <source>
        <dbReference type="ARBA" id="ARBA00004123"/>
    </source>
</evidence>
<dbReference type="EMBL" id="JAGTJQ010000003">
    <property type="protein sequence ID" value="KAH7034584.1"/>
    <property type="molecule type" value="Genomic_DNA"/>
</dbReference>
<keyword evidence="5" id="KW-1185">Reference proteome</keyword>
<evidence type="ECO:0000256" key="2">
    <source>
        <dbReference type="ARBA" id="ARBA00023242"/>
    </source>
</evidence>
<sequence length="668" mass="71746">MTNMDQASAAHESPNTSAGHHSPAPESQYGGGGGGGGGRRANSPSQWLDELPTAVRDRLVVTNAWEDFELEHETGHIMNYLDHVVPFFYPFYRPPLISGGRGWQLFLLLKEKTIFHTAISLTAYFLTVAFHSTRDRPALQRETHNACQSAAWADLLKHQELAIRTLQRDVAQLSKDSSLRDSIRGLQSIIQLLEFEVAIGKKTIADGSGGSESTSSSTSSSSWLPHLNAALQLFNQILERQRQQRGHEALPFTPPPPPQPFSFSTNGLYTQPQSTTTQQHPWHAITKQLSHAASPAYVPPTPNFRPPLANAESALHFYTARLLYIDIIAATTLDRVPLLEPHHAALLLPGGSSPSPSSFDQYGGDDEGQEPAINLAEHVGIENWALLATAQVTALSVWKTQMRAQGTLSIVELVRRAGAIEQGIRDNIARLAPVLAAGSSQQGNTSASTSATTTTSNQTPVPQPPPPRIVFDPSDSSSGGRHASIGSPSSFPTSMYPIIAPSPSSTTTTTTTSASSSSSSPSLSLMCPAVALHSTIHARATLIYLSSTVSGLQPSLPEIRTELAHLLHLFTRLPHASCLRTLLWAFTVAGCVTTNPDQRKVLESAVELEMGDMAVFGAAKEALGILRAVWRVRNCVGVALGDPSGNGNMEDWSLAACLNILGHQSLLA</sequence>
<evidence type="ECO:0000313" key="5">
    <source>
        <dbReference type="Proteomes" id="UP000756346"/>
    </source>
</evidence>
<dbReference type="RefSeq" id="XP_046014677.1">
    <property type="nucleotide sequence ID" value="XM_046153047.1"/>
</dbReference>
<feature type="compositionally biased region" description="Low complexity" evidence="3">
    <location>
        <begin position="439"/>
        <end position="460"/>
    </location>
</feature>
<feature type="compositionally biased region" description="Low complexity" evidence="3">
    <location>
        <begin position="501"/>
        <end position="523"/>
    </location>
</feature>
<feature type="compositionally biased region" description="Gly residues" evidence="3">
    <location>
        <begin position="29"/>
        <end position="39"/>
    </location>
</feature>
<evidence type="ECO:0000256" key="3">
    <source>
        <dbReference type="SAM" id="MobiDB-lite"/>
    </source>
</evidence>
<feature type="region of interest" description="Disordered" evidence="3">
    <location>
        <begin position="439"/>
        <end position="523"/>
    </location>
</feature>
<keyword evidence="2" id="KW-0539">Nucleus</keyword>
<dbReference type="AlphaFoldDB" id="A0A9P8YAQ3"/>
<dbReference type="PANTHER" id="PTHR37534:SF20">
    <property type="entry name" value="PRO1A C6 ZINK-FINGER PROTEIN"/>
    <property type="match status" value="1"/>
</dbReference>
<dbReference type="Proteomes" id="UP000756346">
    <property type="component" value="Unassembled WGS sequence"/>
</dbReference>
<organism evidence="4 5">
    <name type="scientific">Microdochium trichocladiopsis</name>
    <dbReference type="NCBI Taxonomy" id="1682393"/>
    <lineage>
        <taxon>Eukaryota</taxon>
        <taxon>Fungi</taxon>
        <taxon>Dikarya</taxon>
        <taxon>Ascomycota</taxon>
        <taxon>Pezizomycotina</taxon>
        <taxon>Sordariomycetes</taxon>
        <taxon>Xylariomycetidae</taxon>
        <taxon>Xylariales</taxon>
        <taxon>Microdochiaceae</taxon>
        <taxon>Microdochium</taxon>
    </lineage>
</organism>
<feature type="region of interest" description="Disordered" evidence="3">
    <location>
        <begin position="1"/>
        <end position="47"/>
    </location>
</feature>
<comment type="subcellular location">
    <subcellularLocation>
        <location evidence="1">Nucleus</location>
    </subcellularLocation>
</comment>